<keyword evidence="3" id="KW-1185">Reference proteome</keyword>
<evidence type="ECO:0000313" key="2">
    <source>
        <dbReference type="EMBL" id="QHN35679.1"/>
    </source>
</evidence>
<evidence type="ECO:0000256" key="1">
    <source>
        <dbReference type="SAM" id="MobiDB-lite"/>
    </source>
</evidence>
<dbReference type="RefSeq" id="WP_213250919.1">
    <property type="nucleotide sequence ID" value="NZ_CP045806.1"/>
</dbReference>
<protein>
    <submittedName>
        <fullName evidence="2">Uncharacterized protein</fullName>
    </submittedName>
</protein>
<name>A0ABX6IIK2_9ACTN</name>
<evidence type="ECO:0000313" key="3">
    <source>
        <dbReference type="Proteomes" id="UP001059836"/>
    </source>
</evidence>
<feature type="region of interest" description="Disordered" evidence="1">
    <location>
        <begin position="143"/>
        <end position="362"/>
    </location>
</feature>
<feature type="compositionally biased region" description="Basic and acidic residues" evidence="1">
    <location>
        <begin position="351"/>
        <end position="362"/>
    </location>
</feature>
<dbReference type="Proteomes" id="UP001059836">
    <property type="component" value="Chromosome"/>
</dbReference>
<dbReference type="EMBL" id="CP045809">
    <property type="protein sequence ID" value="QHN35679.1"/>
    <property type="molecule type" value="Genomic_DNA"/>
</dbReference>
<sequence length="362" mass="36744">MLALALAATLIAFVLLILGLVTGTVWLAITCILVCLGGLGFLIADVIGSARRAPSRSVEQMVGASVGGRRAASTSALTDDGSLDDEAEEVGGTPVRHRPGGPRGATRSGSIPAQPRSVVVPTAAPAWNDAAASGPRAFADVEEPAAREPGVRASGPGNASTQRLGAPTAGPSAVGGAGQGSIPAGLNGPVLGKQPDVAGYGQPAPTPPRPQSAPPSGRQPAPSPGRPAGGYDDYLRSVGGLPEAPPQRLVPPQNPQPHNLRPTSPQQQNPQDGRTDTWGGQPTTGGVPQPPRPQYPAPGARRGQFGPVDGPSTNSQETPRPWLPSAASEQPGRPDSDTAGAPPVTGRRRKIDPLDPEWRPGT</sequence>
<accession>A0ABX6IIK2</accession>
<feature type="compositionally biased region" description="Pro residues" evidence="1">
    <location>
        <begin position="243"/>
        <end position="255"/>
    </location>
</feature>
<reference evidence="2" key="1">
    <citation type="journal article" date="2021" name="Nat. Microbiol.">
        <title>Cocultivation of an ultrasmall environmental parasitic bacterium with lytic ability against bacteria associated with wastewater foams.</title>
        <authorList>
            <person name="Batinovic S."/>
            <person name="Rose J.J.A."/>
            <person name="Ratcliffe J."/>
            <person name="Seviour R.J."/>
            <person name="Petrovski S."/>
        </authorList>
    </citation>
    <scope>NUCLEOTIDE SEQUENCE</scope>
    <source>
        <strain evidence="2">CON9</strain>
    </source>
</reference>
<organism evidence="2 3">
    <name type="scientific">Gordonia pseudamarae</name>
    <dbReference type="NCBI Taxonomy" id="2831662"/>
    <lineage>
        <taxon>Bacteria</taxon>
        <taxon>Bacillati</taxon>
        <taxon>Actinomycetota</taxon>
        <taxon>Actinomycetes</taxon>
        <taxon>Mycobacteriales</taxon>
        <taxon>Gordoniaceae</taxon>
        <taxon>Gordonia</taxon>
    </lineage>
</organism>
<gene>
    <name evidence="2" type="ORF">GII31_13155</name>
</gene>
<proteinExistence type="predicted"/>
<feature type="compositionally biased region" description="Pro residues" evidence="1">
    <location>
        <begin position="204"/>
        <end position="213"/>
    </location>
</feature>
<feature type="compositionally biased region" description="Polar residues" evidence="1">
    <location>
        <begin position="261"/>
        <end position="272"/>
    </location>
</feature>
<feature type="compositionally biased region" description="Low complexity" evidence="1">
    <location>
        <begin position="277"/>
        <end position="287"/>
    </location>
</feature>
<feature type="region of interest" description="Disordered" evidence="1">
    <location>
        <begin position="69"/>
        <end position="116"/>
    </location>
</feature>